<dbReference type="AlphaFoldDB" id="A0A368KA13"/>
<gene>
    <name evidence="4" type="ORF">DEO45_15270</name>
</gene>
<keyword evidence="1" id="KW-0472">Membrane</keyword>
<dbReference type="EMBL" id="QFWQ01000010">
    <property type="protein sequence ID" value="RCS28779.1"/>
    <property type="molecule type" value="Genomic_DNA"/>
</dbReference>
<keyword evidence="2" id="KW-0732">Signal</keyword>
<dbReference type="InterPro" id="IPR013424">
    <property type="entry name" value="Ice-binding_C"/>
</dbReference>
<name>A0A368KA13_9GAMM</name>
<keyword evidence="1" id="KW-0812">Transmembrane</keyword>
<sequence>MSKLSTLFLKRLMPFGLAASLAAVLLTPGAANATPYVVKLVQQGTNVVTTGSGAIDLTGLTFEYGTVTGGATLWPSSGFVMTGPQTSVALDTYTGFAGPTSFGSGNVVAPNVNTGDTVGIFGSPSYYGVRNLWVPSGYVSGDALFGTSTYFNASFASLGVTPGTFVWTWGTGADQSFTLDIAVNTPEPAALGMFGFGVLLIGAFVGRRRRTA</sequence>
<organism evidence="4 5">
    <name type="scientific">Rhodanobacter denitrificans</name>
    <dbReference type="NCBI Taxonomy" id="666685"/>
    <lineage>
        <taxon>Bacteria</taxon>
        <taxon>Pseudomonadati</taxon>
        <taxon>Pseudomonadota</taxon>
        <taxon>Gammaproteobacteria</taxon>
        <taxon>Lysobacterales</taxon>
        <taxon>Rhodanobacteraceae</taxon>
        <taxon>Rhodanobacter</taxon>
    </lineage>
</organism>
<evidence type="ECO:0000313" key="5">
    <source>
        <dbReference type="Proteomes" id="UP000252387"/>
    </source>
</evidence>
<evidence type="ECO:0000313" key="4">
    <source>
        <dbReference type="EMBL" id="RCS28779.1"/>
    </source>
</evidence>
<dbReference type="Pfam" id="PF07589">
    <property type="entry name" value="PEP-CTERM"/>
    <property type="match status" value="1"/>
</dbReference>
<evidence type="ECO:0000256" key="2">
    <source>
        <dbReference type="SAM" id="SignalP"/>
    </source>
</evidence>
<accession>A0A368KA13</accession>
<dbReference type="RefSeq" id="WP_114345398.1">
    <property type="nucleotide sequence ID" value="NZ_QFWQ01000010.1"/>
</dbReference>
<feature type="signal peptide" evidence="2">
    <location>
        <begin position="1"/>
        <end position="33"/>
    </location>
</feature>
<evidence type="ECO:0000259" key="3">
    <source>
        <dbReference type="Pfam" id="PF07589"/>
    </source>
</evidence>
<dbReference type="OrthoDB" id="9157660at2"/>
<proteinExistence type="predicted"/>
<feature type="transmembrane region" description="Helical" evidence="1">
    <location>
        <begin position="189"/>
        <end position="206"/>
    </location>
</feature>
<protein>
    <submittedName>
        <fullName evidence="4">PEP-CTERM sorting domain-containing protein</fullName>
    </submittedName>
</protein>
<comment type="caution">
    <text evidence="4">The sequence shown here is derived from an EMBL/GenBank/DDBJ whole genome shotgun (WGS) entry which is preliminary data.</text>
</comment>
<dbReference type="Proteomes" id="UP000252387">
    <property type="component" value="Unassembled WGS sequence"/>
</dbReference>
<dbReference type="NCBIfam" id="TIGR02595">
    <property type="entry name" value="PEP_CTERM"/>
    <property type="match status" value="1"/>
</dbReference>
<keyword evidence="1" id="KW-1133">Transmembrane helix</keyword>
<keyword evidence="5" id="KW-1185">Reference proteome</keyword>
<feature type="domain" description="Ice-binding protein C-terminal" evidence="3">
    <location>
        <begin position="185"/>
        <end position="209"/>
    </location>
</feature>
<reference evidence="4 5" key="1">
    <citation type="submission" date="2018-05" db="EMBL/GenBank/DDBJ databases">
        <title>Draft genome sequence of Rhodanobacter denitrificans Yn1 isolated from gold copper mine.</title>
        <authorList>
            <person name="Yang N."/>
            <person name="Mazhar H.S."/>
            <person name="Rensing C."/>
        </authorList>
    </citation>
    <scope>NUCLEOTIDE SEQUENCE [LARGE SCALE GENOMIC DNA]</scope>
    <source>
        <strain evidence="4 5">Yn1</strain>
    </source>
</reference>
<feature type="chain" id="PRO_5016719375" evidence="2">
    <location>
        <begin position="34"/>
        <end position="212"/>
    </location>
</feature>
<evidence type="ECO:0000256" key="1">
    <source>
        <dbReference type="SAM" id="Phobius"/>
    </source>
</evidence>